<dbReference type="GO" id="GO:0005739">
    <property type="term" value="C:mitochondrion"/>
    <property type="evidence" value="ECO:0007669"/>
    <property type="project" value="TreeGrafter"/>
</dbReference>
<sequence length="94" mass="10541">YNLYSRTQLGYLFHRRQMRRARQKYPHGHSVAHPMVFSGVKVVPIPVLSDNYSYLVIDTDSSLAVAVDPSDPVAVQASLEEEGVTLEAILCTHK</sequence>
<comment type="caution">
    <text evidence="1">The sequence shown here is derived from an EMBL/GenBank/DDBJ whole genome shotgun (WGS) entry which is preliminary data.</text>
</comment>
<evidence type="ECO:0000313" key="2">
    <source>
        <dbReference type="Proteomes" id="UP001066276"/>
    </source>
</evidence>
<dbReference type="EMBL" id="JANPWB010000005">
    <property type="protein sequence ID" value="KAJ1184147.1"/>
    <property type="molecule type" value="Genomic_DNA"/>
</dbReference>
<evidence type="ECO:0008006" key="3">
    <source>
        <dbReference type="Google" id="ProtNLM"/>
    </source>
</evidence>
<dbReference type="Gene3D" id="3.60.15.10">
    <property type="entry name" value="Ribonuclease Z/Hydroxyacylglutathione hydrolase-like"/>
    <property type="match status" value="1"/>
</dbReference>
<feature type="non-terminal residue" evidence="1">
    <location>
        <position position="1"/>
    </location>
</feature>
<name>A0AAV7U577_PLEWA</name>
<dbReference type="SUPFAM" id="SSF56281">
    <property type="entry name" value="Metallo-hydrolase/oxidoreductase"/>
    <property type="match status" value="1"/>
</dbReference>
<dbReference type="AlphaFoldDB" id="A0AAV7U577"/>
<reference evidence="1" key="1">
    <citation type="journal article" date="2022" name="bioRxiv">
        <title>Sequencing and chromosome-scale assembly of the giantPleurodeles waltlgenome.</title>
        <authorList>
            <person name="Brown T."/>
            <person name="Elewa A."/>
            <person name="Iarovenko S."/>
            <person name="Subramanian E."/>
            <person name="Araus A.J."/>
            <person name="Petzold A."/>
            <person name="Susuki M."/>
            <person name="Suzuki K.-i.T."/>
            <person name="Hayashi T."/>
            <person name="Toyoda A."/>
            <person name="Oliveira C."/>
            <person name="Osipova E."/>
            <person name="Leigh N.D."/>
            <person name="Simon A."/>
            <person name="Yun M.H."/>
        </authorList>
    </citation>
    <scope>NUCLEOTIDE SEQUENCE</scope>
    <source>
        <strain evidence="1">20211129_DDA</strain>
        <tissue evidence="1">Liver</tissue>
    </source>
</reference>
<dbReference type="Proteomes" id="UP001066276">
    <property type="component" value="Chromosome 3_1"/>
</dbReference>
<gene>
    <name evidence="1" type="ORF">NDU88_000957</name>
</gene>
<keyword evidence="2" id="KW-1185">Reference proteome</keyword>
<dbReference type="InterPro" id="IPR036866">
    <property type="entry name" value="RibonucZ/Hydroxyglut_hydro"/>
</dbReference>
<evidence type="ECO:0000313" key="1">
    <source>
        <dbReference type="EMBL" id="KAJ1184147.1"/>
    </source>
</evidence>
<protein>
    <recommendedName>
        <fullName evidence="3">Hydrolase PNKD</fullName>
    </recommendedName>
</protein>
<organism evidence="1 2">
    <name type="scientific">Pleurodeles waltl</name>
    <name type="common">Iberian ribbed newt</name>
    <dbReference type="NCBI Taxonomy" id="8319"/>
    <lineage>
        <taxon>Eukaryota</taxon>
        <taxon>Metazoa</taxon>
        <taxon>Chordata</taxon>
        <taxon>Craniata</taxon>
        <taxon>Vertebrata</taxon>
        <taxon>Euteleostomi</taxon>
        <taxon>Amphibia</taxon>
        <taxon>Batrachia</taxon>
        <taxon>Caudata</taxon>
        <taxon>Salamandroidea</taxon>
        <taxon>Salamandridae</taxon>
        <taxon>Pleurodelinae</taxon>
        <taxon>Pleurodeles</taxon>
    </lineage>
</organism>
<proteinExistence type="predicted"/>
<accession>A0AAV7U577</accession>
<dbReference type="PANTHER" id="PTHR11935:SF116">
    <property type="entry name" value="HYDROLASE PNKD-RELATED"/>
    <property type="match status" value="1"/>
</dbReference>
<feature type="non-terminal residue" evidence="1">
    <location>
        <position position="94"/>
    </location>
</feature>
<dbReference type="PANTHER" id="PTHR11935">
    <property type="entry name" value="BETA LACTAMASE DOMAIN"/>
    <property type="match status" value="1"/>
</dbReference>